<evidence type="ECO:0000313" key="2">
    <source>
        <dbReference type="EMBL" id="KTD37081.1"/>
    </source>
</evidence>
<accession>A0A0W0WXM2</accession>
<dbReference type="EMBL" id="LNYP01000031">
    <property type="protein sequence ID" value="KTD37081.1"/>
    <property type="molecule type" value="Genomic_DNA"/>
</dbReference>
<dbReference type="PATRIC" id="fig|29423.5.peg.2326"/>
<dbReference type="Pfam" id="PF13454">
    <property type="entry name" value="NAD_binding_9"/>
    <property type="match status" value="1"/>
</dbReference>
<proteinExistence type="predicted"/>
<dbReference type="InterPro" id="IPR036188">
    <property type="entry name" value="FAD/NAD-bd_sf"/>
</dbReference>
<gene>
    <name evidence="2" type="ORF">Loak_2217</name>
</gene>
<organism evidence="2 3">
    <name type="scientific">Legionella oakridgensis</name>
    <dbReference type="NCBI Taxonomy" id="29423"/>
    <lineage>
        <taxon>Bacteria</taxon>
        <taxon>Pseudomonadati</taxon>
        <taxon>Pseudomonadota</taxon>
        <taxon>Gammaproteobacteria</taxon>
        <taxon>Legionellales</taxon>
        <taxon>Legionellaceae</taxon>
        <taxon>Legionella</taxon>
    </lineage>
</organism>
<dbReference type="Gene3D" id="3.50.50.60">
    <property type="entry name" value="FAD/NAD(P)-binding domain"/>
    <property type="match status" value="1"/>
</dbReference>
<dbReference type="AlphaFoldDB" id="A0A0W0WXM2"/>
<evidence type="ECO:0000259" key="1">
    <source>
        <dbReference type="Pfam" id="PF13454"/>
    </source>
</evidence>
<dbReference type="RefSeq" id="WP_025386052.1">
    <property type="nucleotide sequence ID" value="NZ_LCUA01000001.1"/>
</dbReference>
<dbReference type="PANTHER" id="PTHR40254:SF1">
    <property type="entry name" value="BLR0577 PROTEIN"/>
    <property type="match status" value="1"/>
</dbReference>
<dbReference type="InterPro" id="IPR052189">
    <property type="entry name" value="L-asp_N-monooxygenase_NS-form"/>
</dbReference>
<dbReference type="PRINTS" id="PR00368">
    <property type="entry name" value="FADPNR"/>
</dbReference>
<dbReference type="InterPro" id="IPR038732">
    <property type="entry name" value="HpyO/CreE_NAD-binding"/>
</dbReference>
<evidence type="ECO:0000313" key="3">
    <source>
        <dbReference type="Proteomes" id="UP000054858"/>
    </source>
</evidence>
<protein>
    <recommendedName>
        <fullName evidence="1">FAD-dependent urate hydroxylase HpyO/Asp monooxygenase CreE-like FAD/NAD(P)-binding domain-containing protein</fullName>
    </recommendedName>
</protein>
<feature type="domain" description="FAD-dependent urate hydroxylase HpyO/Asp monooxygenase CreE-like FAD/NAD(P)-binding" evidence="1">
    <location>
        <begin position="9"/>
        <end position="167"/>
    </location>
</feature>
<comment type="caution">
    <text evidence="2">The sequence shown here is derived from an EMBL/GenBank/DDBJ whole genome shotgun (WGS) entry which is preliminary data.</text>
</comment>
<dbReference type="SUPFAM" id="SSF51905">
    <property type="entry name" value="FAD/NAD(P)-binding domain"/>
    <property type="match status" value="1"/>
</dbReference>
<dbReference type="PANTHER" id="PTHR40254">
    <property type="entry name" value="BLR0577 PROTEIN"/>
    <property type="match status" value="1"/>
</dbReference>
<sequence length="500" mass="57014">MSKHLIKIAIIGGGPAGVSLCLQLAKSLKNLTLKSNVHLLLFEKSTAIGYGLPYSINENVFNINLPREYMTLIPGEHHHFSNWLHDLQKIPESTTFPSRYYFGQYAHNQLLNAKKNLKSPALKIMTLTEHDVFDILSEDDQNYQIHARHQHTCVLYTAQVVILATGHLPSTLFSHYHHLPNYQHNPWDMSAYRKFASHHHVVIIGTHLTAIDVALKLYSQKHQGHMTMVSRTGLLSAVRGRKLSHSMQYLTPSTIRYLLKTHDSTTLLSQLERLFEKEISLYFPHGLSLWDTINQIKKMPPLKRLKHEIKNAELNEANWQLVLSCFYQILFKIWPKLHPQEQLFFLEKHASLMFAFLCAFPLTNAYIIQSMMVSKQLSIQGGIIDIEYNEPHFFITLNNGTSLTADYLIRATGSGDDPKTVPLLAQMLTRKLIKKHPLGGIYIDTNTHHVLTDKQKNPPSIYALGDLVKGACFRMIEIGQVVEQARIISDHITQTLNLAG</sequence>
<dbReference type="Proteomes" id="UP000054858">
    <property type="component" value="Unassembled WGS sequence"/>
</dbReference>
<reference evidence="2 3" key="1">
    <citation type="submission" date="2015-11" db="EMBL/GenBank/DDBJ databases">
        <title>Genomic analysis of 38 Legionella species identifies large and diverse effector repertoires.</title>
        <authorList>
            <person name="Burstein D."/>
            <person name="Amaro F."/>
            <person name="Zusman T."/>
            <person name="Lifshitz Z."/>
            <person name="Cohen O."/>
            <person name="Gilbert J.A."/>
            <person name="Pupko T."/>
            <person name="Shuman H.A."/>
            <person name="Segal G."/>
        </authorList>
    </citation>
    <scope>NUCLEOTIDE SEQUENCE [LARGE SCALE GENOMIC DNA]</scope>
    <source>
        <strain evidence="2 3">Oak Ridge-10</strain>
    </source>
</reference>
<name>A0A0W0WXM2_9GAMM</name>